<dbReference type="Pfam" id="PF26434">
    <property type="entry name" value="YAG7_C"/>
    <property type="match status" value="1"/>
</dbReference>
<feature type="compositionally biased region" description="Basic and acidic residues" evidence="1">
    <location>
        <begin position="23"/>
        <end position="36"/>
    </location>
</feature>
<protein>
    <recommendedName>
        <fullName evidence="2">YAG7-like dimerisation domain-containing protein</fullName>
    </recommendedName>
</protein>
<dbReference type="InterPro" id="IPR058602">
    <property type="entry name" value="YAG7_dimerisation_dom"/>
</dbReference>
<sequence>MPATTEKLKAETGLSRASSVSKTESHSDGAENNHLKELQKTLRNTTKKLNASAKVDAILAENSDKTLDELVAEKKINSDQKAQYERKASLQEAAAQIEEQIAIYKQFAAQYEERLAAQKSDLTKDREEELEAVRANAIADATEASKKALRTQLHTMTKFLCGAATMRRDEVVNTESQAFEGVLYQVYGGSLESVNNMLKIIDGVDEKITAVEGNVLDFTYADLKQACERFAPSEEGSEASTDTIPASDPTIANAGLTELQDTALTDDAPATSQADQLAPPAQTVVTDAANEVAEQNAGAISGDSEWAEVPRNPAETETGLQATPASADAGLTNGSVGAHAANAGGQETVAKKSGGRRRHYRGPRDGQREGQQGPREGQKPREGQGKREGSKAQREAQQGDQPPREGQQGPREGRGRGGRSRGGEGRGRGGRGRGRGAPGAGNGSGDASAPAPAPPASTIPKSTE</sequence>
<comment type="caution">
    <text evidence="3">The sequence shown here is derived from an EMBL/GenBank/DDBJ whole genome shotgun (WGS) entry which is preliminary data.</text>
</comment>
<organism evidence="3 4">
    <name type="scientific">Penicillium salamii</name>
    <dbReference type="NCBI Taxonomy" id="1612424"/>
    <lineage>
        <taxon>Eukaryota</taxon>
        <taxon>Fungi</taxon>
        <taxon>Dikarya</taxon>
        <taxon>Ascomycota</taxon>
        <taxon>Pezizomycotina</taxon>
        <taxon>Eurotiomycetes</taxon>
        <taxon>Eurotiomycetidae</taxon>
        <taxon>Eurotiales</taxon>
        <taxon>Aspergillaceae</taxon>
        <taxon>Penicillium</taxon>
    </lineage>
</organism>
<gene>
    <name evidence="3" type="ORF">PSALAMII_LOCUS7869</name>
</gene>
<dbReference type="EMBL" id="CAJVPD010000257">
    <property type="protein sequence ID" value="CAG8402820.1"/>
    <property type="molecule type" value="Genomic_DNA"/>
</dbReference>
<feature type="domain" description="YAG7-like dimerisation" evidence="2">
    <location>
        <begin position="146"/>
        <end position="228"/>
    </location>
</feature>
<proteinExistence type="predicted"/>
<feature type="compositionally biased region" description="Gly residues" evidence="1">
    <location>
        <begin position="435"/>
        <end position="444"/>
    </location>
</feature>
<name>A0A9W4NP06_9EURO</name>
<dbReference type="Proteomes" id="UP001152592">
    <property type="component" value="Unassembled WGS sequence"/>
</dbReference>
<feature type="compositionally biased region" description="Basic and acidic residues" evidence="1">
    <location>
        <begin position="1"/>
        <end position="10"/>
    </location>
</feature>
<evidence type="ECO:0000313" key="3">
    <source>
        <dbReference type="EMBL" id="CAG8402820.1"/>
    </source>
</evidence>
<feature type="region of interest" description="Disordered" evidence="1">
    <location>
        <begin position="1"/>
        <end position="36"/>
    </location>
</feature>
<feature type="compositionally biased region" description="Basic and acidic residues" evidence="1">
    <location>
        <begin position="411"/>
        <end position="427"/>
    </location>
</feature>
<reference evidence="3" key="1">
    <citation type="submission" date="2021-07" db="EMBL/GenBank/DDBJ databases">
        <authorList>
            <person name="Branca A.L. A."/>
        </authorList>
    </citation>
    <scope>NUCLEOTIDE SEQUENCE</scope>
</reference>
<evidence type="ECO:0000256" key="1">
    <source>
        <dbReference type="SAM" id="MobiDB-lite"/>
    </source>
</evidence>
<dbReference type="OrthoDB" id="431169at2759"/>
<feature type="compositionally biased region" description="Basic and acidic residues" evidence="1">
    <location>
        <begin position="376"/>
        <end position="394"/>
    </location>
</feature>
<evidence type="ECO:0000259" key="2">
    <source>
        <dbReference type="Pfam" id="PF26434"/>
    </source>
</evidence>
<feature type="region of interest" description="Disordered" evidence="1">
    <location>
        <begin position="231"/>
        <end position="250"/>
    </location>
</feature>
<feature type="region of interest" description="Disordered" evidence="1">
    <location>
        <begin position="297"/>
        <end position="464"/>
    </location>
</feature>
<feature type="compositionally biased region" description="Low complexity" evidence="1">
    <location>
        <begin position="399"/>
        <end position="410"/>
    </location>
</feature>
<accession>A0A9W4NP06</accession>
<dbReference type="AlphaFoldDB" id="A0A9W4NP06"/>
<evidence type="ECO:0000313" key="4">
    <source>
        <dbReference type="Proteomes" id="UP001152592"/>
    </source>
</evidence>